<dbReference type="RefSeq" id="WP_119884437.1">
    <property type="nucleotide sequence ID" value="NZ_CP032418.1"/>
</dbReference>
<feature type="transmembrane region" description="Helical" evidence="1">
    <location>
        <begin position="46"/>
        <end position="66"/>
    </location>
</feature>
<dbReference type="KEGG" id="paek:D3873_00635"/>
<accession>A0A385YZF1</accession>
<proteinExistence type="predicted"/>
<organism evidence="2 3">
    <name type="scientific">Paenisporosarcina cavernae</name>
    <dbReference type="NCBI Taxonomy" id="2320858"/>
    <lineage>
        <taxon>Bacteria</taxon>
        <taxon>Bacillati</taxon>
        <taxon>Bacillota</taxon>
        <taxon>Bacilli</taxon>
        <taxon>Bacillales</taxon>
        <taxon>Caryophanaceae</taxon>
        <taxon>Paenisporosarcina</taxon>
    </lineage>
</organism>
<keyword evidence="1" id="KW-1133">Transmembrane helix</keyword>
<gene>
    <name evidence="2" type="ORF">D3873_00635</name>
</gene>
<evidence type="ECO:0000313" key="2">
    <source>
        <dbReference type="EMBL" id="AYC30732.1"/>
    </source>
</evidence>
<dbReference type="Proteomes" id="UP000265725">
    <property type="component" value="Chromosome"/>
</dbReference>
<reference evidence="3" key="1">
    <citation type="submission" date="2018-09" db="EMBL/GenBank/DDBJ databases">
        <authorList>
            <person name="Zhu H."/>
        </authorList>
    </citation>
    <scope>NUCLEOTIDE SEQUENCE [LARGE SCALE GENOMIC DNA]</scope>
    <source>
        <strain evidence="3">K2R23-3</strain>
    </source>
</reference>
<dbReference type="AlphaFoldDB" id="A0A385YZF1"/>
<keyword evidence="1" id="KW-0472">Membrane</keyword>
<keyword evidence="3" id="KW-1185">Reference proteome</keyword>
<keyword evidence="1" id="KW-0812">Transmembrane</keyword>
<evidence type="ECO:0000313" key="3">
    <source>
        <dbReference type="Proteomes" id="UP000265725"/>
    </source>
</evidence>
<sequence length="71" mass="7490">MIIISVVIFFMTKGPDASLTFIISAFSILSILGIIFAILSKQWFSITIGVLGNGIILVFAGFLLLAKGIGG</sequence>
<feature type="transmembrane region" description="Helical" evidence="1">
    <location>
        <begin position="21"/>
        <end position="40"/>
    </location>
</feature>
<protein>
    <submittedName>
        <fullName evidence="2">Uncharacterized protein</fullName>
    </submittedName>
</protein>
<evidence type="ECO:0000256" key="1">
    <source>
        <dbReference type="SAM" id="Phobius"/>
    </source>
</evidence>
<name>A0A385YZF1_9BACL</name>
<dbReference type="EMBL" id="CP032418">
    <property type="protein sequence ID" value="AYC30732.1"/>
    <property type="molecule type" value="Genomic_DNA"/>
</dbReference>